<evidence type="ECO:0000256" key="1">
    <source>
        <dbReference type="SAM" id="MobiDB-lite"/>
    </source>
</evidence>
<feature type="compositionally biased region" description="Basic residues" evidence="1">
    <location>
        <begin position="616"/>
        <end position="633"/>
    </location>
</feature>
<feature type="region of interest" description="Disordered" evidence="1">
    <location>
        <begin position="586"/>
        <end position="652"/>
    </location>
</feature>
<evidence type="ECO:0000313" key="3">
    <source>
        <dbReference type="Proteomes" id="UP001491310"/>
    </source>
</evidence>
<feature type="compositionally biased region" description="Acidic residues" evidence="1">
    <location>
        <begin position="725"/>
        <end position="740"/>
    </location>
</feature>
<feature type="compositionally biased region" description="Basic and acidic residues" evidence="1">
    <location>
        <begin position="769"/>
        <end position="782"/>
    </location>
</feature>
<evidence type="ECO:0000313" key="2">
    <source>
        <dbReference type="EMBL" id="KAK9906877.1"/>
    </source>
</evidence>
<reference evidence="2 3" key="1">
    <citation type="journal article" date="2024" name="Nat. Commun.">
        <title>Phylogenomics reveals the evolutionary origins of lichenization in chlorophyte algae.</title>
        <authorList>
            <person name="Puginier C."/>
            <person name="Libourel C."/>
            <person name="Otte J."/>
            <person name="Skaloud P."/>
            <person name="Haon M."/>
            <person name="Grisel S."/>
            <person name="Petersen M."/>
            <person name="Berrin J.G."/>
            <person name="Delaux P.M."/>
            <person name="Dal Grande F."/>
            <person name="Keller J."/>
        </authorList>
    </citation>
    <scope>NUCLEOTIDE SEQUENCE [LARGE SCALE GENOMIC DNA]</scope>
    <source>
        <strain evidence="2 3">SAG 216-7</strain>
    </source>
</reference>
<name>A0ABR2YK20_9CHLO</name>
<organism evidence="2 3">
    <name type="scientific">Coccomyxa subellipsoidea</name>
    <dbReference type="NCBI Taxonomy" id="248742"/>
    <lineage>
        <taxon>Eukaryota</taxon>
        <taxon>Viridiplantae</taxon>
        <taxon>Chlorophyta</taxon>
        <taxon>core chlorophytes</taxon>
        <taxon>Trebouxiophyceae</taxon>
        <taxon>Trebouxiophyceae incertae sedis</taxon>
        <taxon>Coccomyxaceae</taxon>
        <taxon>Coccomyxa</taxon>
    </lineage>
</organism>
<feature type="compositionally biased region" description="Basic and acidic residues" evidence="1">
    <location>
        <begin position="817"/>
        <end position="829"/>
    </location>
</feature>
<feature type="compositionally biased region" description="Basic residues" evidence="1">
    <location>
        <begin position="706"/>
        <end position="715"/>
    </location>
</feature>
<dbReference type="Proteomes" id="UP001491310">
    <property type="component" value="Unassembled WGS sequence"/>
</dbReference>
<comment type="caution">
    <text evidence="2">The sequence shown here is derived from an EMBL/GenBank/DDBJ whole genome shotgun (WGS) entry which is preliminary data.</text>
</comment>
<feature type="compositionally biased region" description="Gly residues" evidence="1">
    <location>
        <begin position="849"/>
        <end position="864"/>
    </location>
</feature>
<sequence length="1014" mass="105685">MVSKVQGTTLIKVVRVAPPNLAPDGSWLDHSTGLHLENCNVSFAAVRMPQNCLDRPKVCAKEVLGPLLVSRQATDAVLSAVEAFRQAQINPDMPLGLLMDGTQIADRMAVLHFDGNACALLLVASAAIGELVMLPPEGLEAPAAASGQPQPPAQEEQPAPSGALAAAMRAAAAITTPSVAKDAGTELGKILGLTEGELALAAQKAAAHEATKRRAATDSTAGGTAHPPGGNLGEVPAFSSRAVAQTGGTVIWLIWAEAHLERISPSLLLGYALLASRRESALFLRMATGFGFAQMGDYNASSFYRFAKRGHRFKCWECGVKKKAPCGEVDRADLPWCCHRRLGAYIPLLSASRATAGPNAITIQSKSVCFVPLLPPKDAQTDPTDPLGLQLAHIPPPASVVALAELLAHKPSHPVECIGTALARLAPTCRSLWETPWICEKLSRVVAGDEDAATGVHRWLEKTAFFKMPRSQEAELVAEMKQPFEDLVGEVVPDVKGAPCLGGHNRTGADGTAPAPTPTVKMVDPELGISSDAVRRKRMVNTGQGRRRLNARAALRNVAGAGCSDSLALTEALGPDAAVAAAASGSAGTAAPDGQPGAVSEGGTARLGRPLGRPPGRSRGRGRGRGRSARSRKAGSDSEEEYRGRGRGFSDHEEDLDEAMQGLEALQHASPPRQRHGQRRTRRSLSPPPDPEVKSPVSSPDFAKMRPPRKLRSGPKSKGSAEPTPENDDVIVDFEGDAPMDEGAPSPGRQLNRRSPRVAGMNPAADGVDSERTAKRQRRDGGEDQDAPAQPPVKRPPGRPRKHPLPKPEEADGGDPPMRDYERHARAVEADLAASQDAFASEGGAQRSGSGGGGGQPARSGGPGTSVSGPGRPPRQPTPGGGSAPMRAGPGGPPMRPGPMAAGPGMGARPAVPLVVLQPEQLQRADTGALFLPAQISNLLSAGSIQVLISSTLPARTISDRASLETLSRFLAGAPPYRPPQGAPVLVDTSVFAPHNTGAATWQPAGGPQGVQAS</sequence>
<feature type="compositionally biased region" description="Basic residues" evidence="1">
    <location>
        <begin position="796"/>
        <end position="805"/>
    </location>
</feature>
<feature type="region of interest" description="Disordered" evidence="1">
    <location>
        <begin position="666"/>
        <end position="906"/>
    </location>
</feature>
<dbReference type="EMBL" id="JALJOT010000010">
    <property type="protein sequence ID" value="KAK9906877.1"/>
    <property type="molecule type" value="Genomic_DNA"/>
</dbReference>
<feature type="region of interest" description="Disordered" evidence="1">
    <location>
        <begin position="142"/>
        <end position="164"/>
    </location>
</feature>
<keyword evidence="3" id="KW-1185">Reference proteome</keyword>
<accession>A0ABR2YK20</accession>
<feature type="compositionally biased region" description="Basic residues" evidence="1">
    <location>
        <begin position="673"/>
        <end position="683"/>
    </location>
</feature>
<feature type="compositionally biased region" description="Low complexity" evidence="1">
    <location>
        <begin position="602"/>
        <end position="615"/>
    </location>
</feature>
<proteinExistence type="predicted"/>
<feature type="region of interest" description="Disordered" evidence="1">
    <location>
        <begin position="209"/>
        <end position="231"/>
    </location>
</feature>
<protein>
    <submittedName>
        <fullName evidence="2">Uncharacterized protein</fullName>
    </submittedName>
</protein>
<feature type="compositionally biased region" description="Basic and acidic residues" evidence="1">
    <location>
        <begin position="641"/>
        <end position="651"/>
    </location>
</feature>
<gene>
    <name evidence="2" type="ORF">WJX75_009608</name>
</gene>